<evidence type="ECO:0000313" key="3">
    <source>
        <dbReference type="Proteomes" id="UP000316184"/>
    </source>
</evidence>
<reference evidence="2 3" key="1">
    <citation type="submission" date="2019-06" db="EMBL/GenBank/DDBJ databases">
        <title>Sequencing the genomes of 1000 actinobacteria strains.</title>
        <authorList>
            <person name="Klenk H.-P."/>
        </authorList>
    </citation>
    <scope>NUCLEOTIDE SEQUENCE [LARGE SCALE GENOMIC DNA]</scope>
    <source>
        <strain evidence="2 3">DSM 46699</strain>
    </source>
</reference>
<proteinExistence type="predicted"/>
<accession>A0A561V9T8</accession>
<organism evidence="2 3">
    <name type="scientific">Saccharopolyspora dendranthemae</name>
    <dbReference type="NCBI Taxonomy" id="1181886"/>
    <lineage>
        <taxon>Bacteria</taxon>
        <taxon>Bacillati</taxon>
        <taxon>Actinomycetota</taxon>
        <taxon>Actinomycetes</taxon>
        <taxon>Pseudonocardiales</taxon>
        <taxon>Pseudonocardiaceae</taxon>
        <taxon>Saccharopolyspora</taxon>
    </lineage>
</organism>
<name>A0A561V9T8_9PSEU</name>
<sequence>MVAQVWQWTGGRVAACMVPLLLLVGGCALMYAHQEGEALGWLGVAVTGATLVFVFGHWGRYSDYDGRATVKLPAVVWLFRVAQYVLGVLAALFVLSWVLSTVFAS</sequence>
<keyword evidence="1" id="KW-1133">Transmembrane helix</keyword>
<evidence type="ECO:0000256" key="1">
    <source>
        <dbReference type="SAM" id="Phobius"/>
    </source>
</evidence>
<feature type="transmembrane region" description="Helical" evidence="1">
    <location>
        <begin position="81"/>
        <end position="104"/>
    </location>
</feature>
<protein>
    <submittedName>
        <fullName evidence="2">Uncharacterized protein</fullName>
    </submittedName>
</protein>
<evidence type="ECO:0000313" key="2">
    <source>
        <dbReference type="EMBL" id="TWG08377.1"/>
    </source>
</evidence>
<gene>
    <name evidence="2" type="ORF">FHU35_11996</name>
</gene>
<keyword evidence="3" id="KW-1185">Reference proteome</keyword>
<dbReference type="Proteomes" id="UP000316184">
    <property type="component" value="Unassembled WGS sequence"/>
</dbReference>
<keyword evidence="1" id="KW-0812">Transmembrane</keyword>
<keyword evidence="1" id="KW-0472">Membrane</keyword>
<feature type="transmembrane region" description="Helical" evidence="1">
    <location>
        <begin position="39"/>
        <end position="61"/>
    </location>
</feature>
<feature type="transmembrane region" description="Helical" evidence="1">
    <location>
        <begin position="12"/>
        <end position="32"/>
    </location>
</feature>
<dbReference type="EMBL" id="VIWX01000001">
    <property type="protein sequence ID" value="TWG08377.1"/>
    <property type="molecule type" value="Genomic_DNA"/>
</dbReference>
<comment type="caution">
    <text evidence="2">The sequence shown here is derived from an EMBL/GenBank/DDBJ whole genome shotgun (WGS) entry which is preliminary data.</text>
</comment>
<dbReference type="AlphaFoldDB" id="A0A561V9T8"/>